<reference evidence="1" key="1">
    <citation type="submission" date="2007-01" db="EMBL/GenBank/DDBJ databases">
        <title>Direct Submission.</title>
        <authorList>
            <person name="Desjardins C.A."/>
            <person name="Gundersen-Rindal D.E."/>
            <person name="Hostetler J.B."/>
            <person name="Tallon L.J."/>
            <person name="Utterback T.R."/>
            <person name="Fuester R.W."/>
            <person name="Schatz M.C."/>
            <person name="Pedroni M.J."/>
            <person name="Fadrosh D.W."/>
            <person name="Haas B.J."/>
            <person name="Toms B.S."/>
            <person name="Chen D."/>
            <person name="Nene V."/>
        </authorList>
    </citation>
    <scope>NUCLEOTIDE SEQUENCE</scope>
</reference>
<dbReference type="EMBL" id="AC191960">
    <property type="protein sequence ID" value="ABK57042.1"/>
    <property type="molecule type" value="Genomic_DNA"/>
</dbReference>
<organism evidence="1">
    <name type="scientific">Glyptapanteles indiensis</name>
    <name type="common">Parasitoid wasp</name>
    <dbReference type="NCBI Taxonomy" id="92994"/>
    <lineage>
        <taxon>Eukaryota</taxon>
        <taxon>Metazoa</taxon>
        <taxon>Ecdysozoa</taxon>
        <taxon>Arthropoda</taxon>
        <taxon>Hexapoda</taxon>
        <taxon>Insecta</taxon>
        <taxon>Pterygota</taxon>
        <taxon>Neoptera</taxon>
        <taxon>Endopterygota</taxon>
        <taxon>Hymenoptera</taxon>
        <taxon>Apocrita</taxon>
        <taxon>Ichneumonoidea</taxon>
        <taxon>Braconidae</taxon>
        <taxon>Microgastrinae</taxon>
        <taxon>Glyptapanteles</taxon>
    </lineage>
</organism>
<evidence type="ECO:0000313" key="1">
    <source>
        <dbReference type="EMBL" id="ABK57042.1"/>
    </source>
</evidence>
<gene>
    <name evidence="1" type="ORF">GIP_L1_00560</name>
</gene>
<dbReference type="AlphaFoldDB" id="A0JCX7"/>
<name>A0JCX7_GLYIN</name>
<sequence length="117" mass="13800">MWALSLNINVNNSCYCSQTFSVPLRVMFTLLCLGLRKAYATILIRYKRKIWMIHHYRNPLAVETKVFRRIKHEKLIETILLIMLAIQSIIKRIYILTVTSLDDTLLWHSSPHSTILQ</sequence>
<protein>
    <submittedName>
        <fullName evidence="1">Uncharacterized protein</fullName>
    </submittedName>
</protein>
<proteinExistence type="predicted"/>
<accession>A0JCX7</accession>